<dbReference type="Gene3D" id="1.10.260.30">
    <property type="entry name" value="Signal recognition particle, SRP54 subunit, M-domain"/>
    <property type="match status" value="1"/>
</dbReference>
<dbReference type="PROSITE" id="PS00300">
    <property type="entry name" value="SRP54"/>
    <property type="match status" value="1"/>
</dbReference>
<keyword evidence="2" id="KW-0547">Nucleotide-binding</keyword>
<dbReference type="SUPFAM" id="SSF47446">
    <property type="entry name" value="Signal peptide-binding domain"/>
    <property type="match status" value="1"/>
</dbReference>
<evidence type="ECO:0000256" key="5">
    <source>
        <dbReference type="ARBA" id="ARBA00023134"/>
    </source>
</evidence>
<dbReference type="PANTHER" id="PTHR11564:SF5">
    <property type="entry name" value="SIGNAL RECOGNITION PARTICLE SUBUNIT SRP54"/>
    <property type="match status" value="1"/>
</dbReference>
<dbReference type="Gene3D" id="1.20.120.140">
    <property type="entry name" value="Signal recognition particle SRP54, nucleotide-binding domain"/>
    <property type="match status" value="1"/>
</dbReference>
<evidence type="ECO:0000313" key="12">
    <source>
        <dbReference type="EMBL" id="KAL3699669.1"/>
    </source>
</evidence>
<dbReference type="HAMAP" id="MF_00306">
    <property type="entry name" value="SRP54"/>
    <property type="match status" value="1"/>
</dbReference>
<name>A0ABD3I9E3_9MARC</name>
<evidence type="ECO:0000256" key="3">
    <source>
        <dbReference type="ARBA" id="ARBA00022801"/>
    </source>
</evidence>
<dbReference type="InterPro" id="IPR027417">
    <property type="entry name" value="P-loop_NTPase"/>
</dbReference>
<dbReference type="PANTHER" id="PTHR11564">
    <property type="entry name" value="SIGNAL RECOGNITION PARTICLE 54K PROTEIN SRP54"/>
    <property type="match status" value="1"/>
</dbReference>
<comment type="catalytic activity">
    <reaction evidence="9">
        <text>GTP + H2O = GDP + phosphate + H(+)</text>
        <dbReference type="Rhea" id="RHEA:19669"/>
        <dbReference type="ChEBI" id="CHEBI:15377"/>
        <dbReference type="ChEBI" id="CHEBI:15378"/>
        <dbReference type="ChEBI" id="CHEBI:37565"/>
        <dbReference type="ChEBI" id="CHEBI:43474"/>
        <dbReference type="ChEBI" id="CHEBI:58189"/>
        <dbReference type="EC" id="3.6.5.4"/>
    </reaction>
    <physiologicalReaction direction="left-to-right" evidence="9">
        <dbReference type="Rhea" id="RHEA:19670"/>
    </physiologicalReaction>
</comment>
<dbReference type="InterPro" id="IPR003593">
    <property type="entry name" value="AAA+_ATPase"/>
</dbReference>
<feature type="region of interest" description="Disordered" evidence="10">
    <location>
        <begin position="523"/>
        <end position="575"/>
    </location>
</feature>
<dbReference type="InterPro" id="IPR042101">
    <property type="entry name" value="SRP54_N_sf"/>
</dbReference>
<dbReference type="GO" id="GO:0003723">
    <property type="term" value="F:RNA binding"/>
    <property type="evidence" value="ECO:0007669"/>
    <property type="project" value="UniProtKB-KW"/>
</dbReference>
<dbReference type="InterPro" id="IPR004780">
    <property type="entry name" value="SRP"/>
</dbReference>
<evidence type="ECO:0000256" key="10">
    <source>
        <dbReference type="SAM" id="MobiDB-lite"/>
    </source>
</evidence>
<dbReference type="EC" id="3.6.5.4" evidence="8"/>
<evidence type="ECO:0000256" key="7">
    <source>
        <dbReference type="ARBA" id="ARBA00023274"/>
    </source>
</evidence>
<evidence type="ECO:0000256" key="8">
    <source>
        <dbReference type="ARBA" id="ARBA00035672"/>
    </source>
</evidence>
<dbReference type="GO" id="GO:0016787">
    <property type="term" value="F:hydrolase activity"/>
    <property type="evidence" value="ECO:0007669"/>
    <property type="project" value="UniProtKB-KW"/>
</dbReference>
<gene>
    <name evidence="12" type="ORF">R1sor_017691</name>
</gene>
<keyword evidence="13" id="KW-1185">Reference proteome</keyword>
<dbReference type="NCBIfam" id="TIGR00959">
    <property type="entry name" value="ffh"/>
    <property type="match status" value="1"/>
</dbReference>
<comment type="similarity">
    <text evidence="1">Belongs to the GTP-binding SRP family. SRP54 subfamily.</text>
</comment>
<dbReference type="InterPro" id="IPR004125">
    <property type="entry name" value="Signal_recog_particle_SRP54_M"/>
</dbReference>
<evidence type="ECO:0000256" key="4">
    <source>
        <dbReference type="ARBA" id="ARBA00022884"/>
    </source>
</evidence>
<dbReference type="InterPro" id="IPR013822">
    <property type="entry name" value="Signal_recog_particl_SRP54_hlx"/>
</dbReference>
<dbReference type="Pfam" id="PF02978">
    <property type="entry name" value="SRP_SPB"/>
    <property type="match status" value="1"/>
</dbReference>
<dbReference type="Pfam" id="PF02881">
    <property type="entry name" value="SRP54_N"/>
    <property type="match status" value="1"/>
</dbReference>
<comment type="caution">
    <text evidence="12">The sequence shown here is derived from an EMBL/GenBank/DDBJ whole genome shotgun (WGS) entry which is preliminary data.</text>
</comment>
<dbReference type="SUPFAM" id="SSF52540">
    <property type="entry name" value="P-loop containing nucleoside triphosphate hydrolases"/>
    <property type="match status" value="1"/>
</dbReference>
<feature type="domain" description="SRP54-type proteins GTP-binding" evidence="11">
    <location>
        <begin position="359"/>
        <end position="372"/>
    </location>
</feature>
<evidence type="ECO:0000256" key="6">
    <source>
        <dbReference type="ARBA" id="ARBA00023135"/>
    </source>
</evidence>
<evidence type="ECO:0000256" key="1">
    <source>
        <dbReference type="ARBA" id="ARBA00005450"/>
    </source>
</evidence>
<dbReference type="GO" id="GO:0005786">
    <property type="term" value="C:signal recognition particle, endoplasmic reticulum targeting"/>
    <property type="evidence" value="ECO:0007669"/>
    <property type="project" value="UniProtKB-KW"/>
</dbReference>
<dbReference type="SMART" id="SM00962">
    <property type="entry name" value="SRP54"/>
    <property type="match status" value="1"/>
</dbReference>
<keyword evidence="5" id="KW-0342">GTP-binding</keyword>
<dbReference type="Pfam" id="PF00448">
    <property type="entry name" value="SRP54"/>
    <property type="match status" value="1"/>
</dbReference>
<dbReference type="InterPro" id="IPR022941">
    <property type="entry name" value="SRP54"/>
</dbReference>
<keyword evidence="7" id="KW-0687">Ribonucleoprotein</keyword>
<dbReference type="FunFam" id="3.40.50.300:FF:000022">
    <property type="entry name" value="Signal recognition particle 54 kDa subunit"/>
    <property type="match status" value="1"/>
</dbReference>
<dbReference type="Gene3D" id="3.40.50.300">
    <property type="entry name" value="P-loop containing nucleotide triphosphate hydrolases"/>
    <property type="match status" value="1"/>
</dbReference>
<evidence type="ECO:0000256" key="2">
    <source>
        <dbReference type="ARBA" id="ARBA00022741"/>
    </source>
</evidence>
<keyword evidence="3" id="KW-0378">Hydrolase</keyword>
<dbReference type="SMART" id="SM00963">
    <property type="entry name" value="SRP54_N"/>
    <property type="match status" value="1"/>
</dbReference>
<protein>
    <recommendedName>
        <fullName evidence="8">signal-recognition-particle GTPase</fullName>
        <ecNumber evidence="8">3.6.5.4</ecNumber>
    </recommendedName>
</protein>
<keyword evidence="6" id="KW-0733">Signal recognition particle</keyword>
<reference evidence="12 13" key="1">
    <citation type="submission" date="2024-09" db="EMBL/GenBank/DDBJ databases">
        <title>Chromosome-scale assembly of Riccia sorocarpa.</title>
        <authorList>
            <person name="Paukszto L."/>
        </authorList>
    </citation>
    <scope>NUCLEOTIDE SEQUENCE [LARGE SCALE GENOMIC DNA]</scope>
    <source>
        <strain evidence="12">LP-2024</strain>
        <tissue evidence="12">Aerial parts of the thallus</tissue>
    </source>
</reference>
<dbReference type="GO" id="GO:0005525">
    <property type="term" value="F:GTP binding"/>
    <property type="evidence" value="ECO:0007669"/>
    <property type="project" value="UniProtKB-KW"/>
</dbReference>
<dbReference type="EMBL" id="JBJQOH010000001">
    <property type="protein sequence ID" value="KAL3699669.1"/>
    <property type="molecule type" value="Genomic_DNA"/>
</dbReference>
<evidence type="ECO:0000313" key="13">
    <source>
        <dbReference type="Proteomes" id="UP001633002"/>
    </source>
</evidence>
<evidence type="ECO:0000256" key="9">
    <source>
        <dbReference type="ARBA" id="ARBA00048157"/>
    </source>
</evidence>
<keyword evidence="4" id="KW-0694">RNA-binding</keyword>
<dbReference type="AlphaFoldDB" id="A0ABD3I9E3"/>
<dbReference type="SMART" id="SM00382">
    <property type="entry name" value="AAA"/>
    <property type="match status" value="1"/>
</dbReference>
<proteinExistence type="inferred from homology"/>
<accession>A0ABD3I9E3</accession>
<evidence type="ECO:0000259" key="11">
    <source>
        <dbReference type="PROSITE" id="PS00300"/>
    </source>
</evidence>
<dbReference type="Proteomes" id="UP001633002">
    <property type="component" value="Unassembled WGS sequence"/>
</dbReference>
<organism evidence="12 13">
    <name type="scientific">Riccia sorocarpa</name>
    <dbReference type="NCBI Taxonomy" id="122646"/>
    <lineage>
        <taxon>Eukaryota</taxon>
        <taxon>Viridiplantae</taxon>
        <taxon>Streptophyta</taxon>
        <taxon>Embryophyta</taxon>
        <taxon>Marchantiophyta</taxon>
        <taxon>Marchantiopsida</taxon>
        <taxon>Marchantiidae</taxon>
        <taxon>Marchantiales</taxon>
        <taxon>Ricciaceae</taxon>
        <taxon>Riccia</taxon>
    </lineage>
</organism>
<dbReference type="InterPro" id="IPR000897">
    <property type="entry name" value="SRP54_GTPase_dom"/>
</dbReference>
<dbReference type="InterPro" id="IPR036891">
    <property type="entry name" value="Signal_recog_part_SRP54_M_sf"/>
</dbReference>
<sequence>MQTTTAAAWKGKNEKFREISHYRQSFPLCASTSSRLTASGGCFSSSQFRVGKKNIRILGNELLGKQVVTSESFSSQQSRGRRRNSVVRASAVFDNLSTNLEAIWTKLRNQDVLTRENVKEPMQDIRRALLEADVSLPVVRKFVKSVTEKAIGIGVIKGVRPDQQLVKVVNDELVSLMGGSRAEIEFAKGGPTVILMAGLQGVGKTTACGKLALYFKKKGKSVMMVATDIYRPAAIDQLLTLGRQVDAPVFEAGKNIKPAEIARRGLTEAKKQKIDVVIIDTAGRLQVDKAMMNELKEVKSTVNPTEVLLVVDAMTGQEAASLVAAFNLELGITGAILTKLDGDSRGGAALSVKEVSGKPIKFVGEGEGMTALEPFYPDRMASRILGMGDVLSFVEKAQEVMVQEEAEEMQRRIMEAKFDFNDFLKQTRNLARMGSMGGLMKLIPGMNKISPQQISEAEKSLKVMESMINSMTKQERENPELLAQSPSRRRRIAVGSGRSQEQVSQLVSQLFQMRARMKNLSTMMQGGSVPGLGALEEQLSGGRKAPPGTAKRRKPKPGLQVSGPARSAAKGFGSK</sequence>
<dbReference type="CDD" id="cd18539">
    <property type="entry name" value="SRP_G"/>
    <property type="match status" value="1"/>
</dbReference>